<proteinExistence type="predicted"/>
<dbReference type="PANTHER" id="PTHR30462:SF3">
    <property type="entry name" value="INTERMEMBRANE TRANSPORT PROTEIN PQIA"/>
    <property type="match status" value="1"/>
</dbReference>
<dbReference type="InterPro" id="IPR007498">
    <property type="entry name" value="PqiA-like"/>
</dbReference>
<keyword evidence="4 7" id="KW-0812">Transmembrane</keyword>
<keyword evidence="5 7" id="KW-1133">Transmembrane helix</keyword>
<feature type="transmembrane region" description="Helical" evidence="7">
    <location>
        <begin position="319"/>
        <end position="347"/>
    </location>
</feature>
<keyword evidence="6 7" id="KW-0472">Membrane</keyword>
<dbReference type="EMBL" id="FNKP01000002">
    <property type="protein sequence ID" value="SDR33427.1"/>
    <property type="molecule type" value="Genomic_DNA"/>
</dbReference>
<evidence type="ECO:0000256" key="6">
    <source>
        <dbReference type="ARBA" id="ARBA00023136"/>
    </source>
</evidence>
<protein>
    <submittedName>
        <fullName evidence="8">Paraquat-inducible protein A</fullName>
    </submittedName>
</protein>
<feature type="transmembrane region" description="Helical" evidence="7">
    <location>
        <begin position="140"/>
        <end position="165"/>
    </location>
</feature>
<organism evidence="8 9">
    <name type="scientific">Paraburkholderia fungorum</name>
    <dbReference type="NCBI Taxonomy" id="134537"/>
    <lineage>
        <taxon>Bacteria</taxon>
        <taxon>Pseudomonadati</taxon>
        <taxon>Pseudomonadota</taxon>
        <taxon>Betaproteobacteria</taxon>
        <taxon>Burkholderiales</taxon>
        <taxon>Burkholderiaceae</taxon>
        <taxon>Paraburkholderia</taxon>
    </lineage>
</organism>
<feature type="transmembrane region" description="Helical" evidence="7">
    <location>
        <begin position="400"/>
        <end position="417"/>
    </location>
</feature>
<sequence length="431" mass="46945">MSKATLIACRECDLLQWKVSPPDGGRVGCHRCDAALYRSRTANHDRVLALTVAAAILFVVANLFPVVEVWVKGELMESTLAGAASALYTEGMWPIAGLVVLTTIVMPSVHMLAVIYLLLSIRVPLLFPTRRRALPLRPDIVLRLLQHVAPWGMIEVLMLAMLIALVKLQHVATVVPGVGLCSFGAVAVLLTATTAELDFRELWVRLTRTRTSDSGPVAEKLRLRAQKTAARAGVSACTDCGSLCAPFGSIPRPECQRCSNVLHVRKPRSLTRTWAFLIAAIVLYIPAVSLPVMVTQTLFRTQSDTILSGVVFLWTSGSWSLAAIVFIASIVVPMLKIFSLAFLAGSVQLRSTLIPKQRTHNYRLLERIGRWSMLDIYVITILAALVQFGSIATINAGPGAIAFGAVVVLTMLATLSFDPRLIWDAVETERG</sequence>
<keyword evidence="9" id="KW-1185">Reference proteome</keyword>
<evidence type="ECO:0000256" key="5">
    <source>
        <dbReference type="ARBA" id="ARBA00022989"/>
    </source>
</evidence>
<dbReference type="Proteomes" id="UP000183487">
    <property type="component" value="Unassembled WGS sequence"/>
</dbReference>
<evidence type="ECO:0000256" key="4">
    <source>
        <dbReference type="ARBA" id="ARBA00022692"/>
    </source>
</evidence>
<feature type="transmembrane region" description="Helical" evidence="7">
    <location>
        <begin position="368"/>
        <end position="388"/>
    </location>
</feature>
<evidence type="ECO:0000256" key="7">
    <source>
        <dbReference type="SAM" id="Phobius"/>
    </source>
</evidence>
<accession>A0A1H1I6T0</accession>
<dbReference type="GO" id="GO:0005886">
    <property type="term" value="C:plasma membrane"/>
    <property type="evidence" value="ECO:0007669"/>
    <property type="project" value="UniProtKB-SubCell"/>
</dbReference>
<feature type="transmembrane region" description="Helical" evidence="7">
    <location>
        <begin position="274"/>
        <end position="299"/>
    </location>
</feature>
<keyword evidence="2" id="KW-1003">Cell membrane</keyword>
<feature type="transmembrane region" description="Helical" evidence="7">
    <location>
        <begin position="47"/>
        <end position="71"/>
    </location>
</feature>
<evidence type="ECO:0000313" key="8">
    <source>
        <dbReference type="EMBL" id="SDR33427.1"/>
    </source>
</evidence>
<dbReference type="RefSeq" id="WP_074769156.1">
    <property type="nucleotide sequence ID" value="NZ_FNKP01000002.1"/>
</dbReference>
<feature type="transmembrane region" description="Helical" evidence="7">
    <location>
        <begin position="171"/>
        <end position="192"/>
    </location>
</feature>
<evidence type="ECO:0000313" key="9">
    <source>
        <dbReference type="Proteomes" id="UP000183487"/>
    </source>
</evidence>
<reference evidence="9" key="1">
    <citation type="submission" date="2016-10" db="EMBL/GenBank/DDBJ databases">
        <authorList>
            <person name="Varghese N."/>
        </authorList>
    </citation>
    <scope>NUCLEOTIDE SEQUENCE [LARGE SCALE GENOMIC DNA]</scope>
    <source>
        <strain evidence="9">GAS106B</strain>
    </source>
</reference>
<dbReference type="AlphaFoldDB" id="A0A1H1I6T0"/>
<comment type="subcellular location">
    <subcellularLocation>
        <location evidence="1">Cell inner membrane</location>
    </subcellularLocation>
</comment>
<evidence type="ECO:0000256" key="1">
    <source>
        <dbReference type="ARBA" id="ARBA00004533"/>
    </source>
</evidence>
<dbReference type="Pfam" id="PF04403">
    <property type="entry name" value="PqiA"/>
    <property type="match status" value="2"/>
</dbReference>
<gene>
    <name evidence="8" type="ORF">SAMN05443245_4750</name>
</gene>
<name>A0A1H1I6T0_9BURK</name>
<dbReference type="OrthoDB" id="9800207at2"/>
<evidence type="ECO:0000256" key="2">
    <source>
        <dbReference type="ARBA" id="ARBA00022475"/>
    </source>
</evidence>
<keyword evidence="3" id="KW-0997">Cell inner membrane</keyword>
<dbReference type="InterPro" id="IPR051800">
    <property type="entry name" value="PqiA-PqiB_transport"/>
</dbReference>
<evidence type="ECO:0000256" key="3">
    <source>
        <dbReference type="ARBA" id="ARBA00022519"/>
    </source>
</evidence>
<feature type="transmembrane region" description="Helical" evidence="7">
    <location>
        <begin position="91"/>
        <end position="119"/>
    </location>
</feature>
<dbReference type="PANTHER" id="PTHR30462">
    <property type="entry name" value="INTERMEMBRANE TRANSPORT PROTEIN PQIB-RELATED"/>
    <property type="match status" value="1"/>
</dbReference>